<feature type="transmembrane region" description="Helical" evidence="1">
    <location>
        <begin position="155"/>
        <end position="172"/>
    </location>
</feature>
<dbReference type="EMBL" id="JACRTG010000016">
    <property type="protein sequence ID" value="MBC8587706.1"/>
    <property type="molecule type" value="Genomic_DNA"/>
</dbReference>
<keyword evidence="1" id="KW-0812">Transmembrane</keyword>
<keyword evidence="3" id="KW-0482">Metalloprotease</keyword>
<dbReference type="InterPro" id="IPR003675">
    <property type="entry name" value="Rce1/LyrA-like_dom"/>
</dbReference>
<reference evidence="3" key="1">
    <citation type="submission" date="2020-08" db="EMBL/GenBank/DDBJ databases">
        <title>Genome public.</title>
        <authorList>
            <person name="Liu C."/>
            <person name="Sun Q."/>
        </authorList>
    </citation>
    <scope>NUCLEOTIDE SEQUENCE</scope>
    <source>
        <strain evidence="3">BX21</strain>
    </source>
</reference>
<dbReference type="GO" id="GO:0004175">
    <property type="term" value="F:endopeptidase activity"/>
    <property type="evidence" value="ECO:0007669"/>
    <property type="project" value="UniProtKB-ARBA"/>
</dbReference>
<dbReference type="PANTHER" id="PTHR39430:SF1">
    <property type="entry name" value="PROTEASE"/>
    <property type="match status" value="1"/>
</dbReference>
<feature type="transmembrane region" description="Helical" evidence="1">
    <location>
        <begin position="79"/>
        <end position="105"/>
    </location>
</feature>
<dbReference type="GO" id="GO:0008237">
    <property type="term" value="F:metallopeptidase activity"/>
    <property type="evidence" value="ECO:0007669"/>
    <property type="project" value="UniProtKB-KW"/>
</dbReference>
<protein>
    <submittedName>
        <fullName evidence="3">CPBP family intramembrane metalloprotease</fullName>
    </submittedName>
</protein>
<dbReference type="Pfam" id="PF02517">
    <property type="entry name" value="Rce1-like"/>
    <property type="match status" value="1"/>
</dbReference>
<proteinExistence type="predicted"/>
<evidence type="ECO:0000313" key="3">
    <source>
        <dbReference type="EMBL" id="MBC8587706.1"/>
    </source>
</evidence>
<keyword evidence="3" id="KW-0645">Protease</keyword>
<name>A0A926EU56_9FIRM</name>
<evidence type="ECO:0000256" key="1">
    <source>
        <dbReference type="SAM" id="Phobius"/>
    </source>
</evidence>
<sequence length="268" mass="30780">MKAKNMMLKIGVVLLFSIFIWRLILYFNNMFSGDEYNSTIHFFTGLAITILSFILVNTTRRTNRISWRQIGMSDLRTNVITFFVGTILWFIPAMIGLVIALLVGWAEITVTANLNQLLLSTLILYITVFLIEAFPEELIMRGYIYSHVNAMFPHLKTVIIQTLIFSLFAYFVEAIYSLEQLLFIPGYGFMLGYIRAKSGNVWTSIGFHTVIMTASQIINPMHGHFDVNGIFAIRFFAFNLLPYILGTIALEFIYPKHKWSEIVPINNS</sequence>
<keyword evidence="1" id="KW-1133">Transmembrane helix</keyword>
<evidence type="ECO:0000259" key="2">
    <source>
        <dbReference type="Pfam" id="PF02517"/>
    </source>
</evidence>
<evidence type="ECO:0000313" key="4">
    <source>
        <dbReference type="Proteomes" id="UP000601171"/>
    </source>
</evidence>
<organism evidence="3 4">
    <name type="scientific">Paratissierella segnis</name>
    <dbReference type="NCBI Taxonomy" id="2763679"/>
    <lineage>
        <taxon>Bacteria</taxon>
        <taxon>Bacillati</taxon>
        <taxon>Bacillota</taxon>
        <taxon>Tissierellia</taxon>
        <taxon>Tissierellales</taxon>
        <taxon>Tissierellaceae</taxon>
        <taxon>Paratissierella</taxon>
    </lineage>
</organism>
<feature type="transmembrane region" description="Helical" evidence="1">
    <location>
        <begin position="117"/>
        <end position="134"/>
    </location>
</feature>
<dbReference type="Proteomes" id="UP000601171">
    <property type="component" value="Unassembled WGS sequence"/>
</dbReference>
<dbReference type="AlphaFoldDB" id="A0A926EU56"/>
<dbReference type="GO" id="GO:0080120">
    <property type="term" value="P:CAAX-box protein maturation"/>
    <property type="evidence" value="ECO:0007669"/>
    <property type="project" value="UniProtKB-ARBA"/>
</dbReference>
<gene>
    <name evidence="3" type="ORF">H8707_05575</name>
</gene>
<accession>A0A926EU56</accession>
<dbReference type="RefSeq" id="WP_262429152.1">
    <property type="nucleotide sequence ID" value="NZ_JACRTG010000016.1"/>
</dbReference>
<dbReference type="PANTHER" id="PTHR39430">
    <property type="entry name" value="MEMBRANE-ASSOCIATED PROTEASE-RELATED"/>
    <property type="match status" value="1"/>
</dbReference>
<comment type="caution">
    <text evidence="3">The sequence shown here is derived from an EMBL/GenBank/DDBJ whole genome shotgun (WGS) entry which is preliminary data.</text>
</comment>
<feature type="transmembrane region" description="Helical" evidence="1">
    <location>
        <begin position="230"/>
        <end position="254"/>
    </location>
</feature>
<feature type="domain" description="CAAX prenyl protease 2/Lysostaphin resistance protein A-like" evidence="2">
    <location>
        <begin position="120"/>
        <end position="211"/>
    </location>
</feature>
<keyword evidence="1" id="KW-0472">Membrane</keyword>
<feature type="transmembrane region" description="Helical" evidence="1">
    <location>
        <begin position="39"/>
        <end position="58"/>
    </location>
</feature>
<keyword evidence="4" id="KW-1185">Reference proteome</keyword>
<feature type="transmembrane region" description="Helical" evidence="1">
    <location>
        <begin position="7"/>
        <end position="27"/>
    </location>
</feature>
<keyword evidence="3" id="KW-0378">Hydrolase</keyword>